<dbReference type="PROSITE" id="PS51473">
    <property type="entry name" value="GNK2"/>
    <property type="match status" value="2"/>
</dbReference>
<evidence type="ECO:0000256" key="5">
    <source>
        <dbReference type="ARBA" id="ARBA00038515"/>
    </source>
</evidence>
<dbReference type="InterPro" id="IPR002902">
    <property type="entry name" value="GNK2"/>
</dbReference>
<dbReference type="Proteomes" id="UP001346149">
    <property type="component" value="Unassembled WGS sequence"/>
</dbReference>
<gene>
    <name evidence="7" type="ORF">SAY86_009299</name>
</gene>
<evidence type="ECO:0000256" key="3">
    <source>
        <dbReference type="ARBA" id="ARBA00022729"/>
    </source>
</evidence>
<dbReference type="AlphaFoldDB" id="A0AAN7QPQ5"/>
<dbReference type="PANTHER" id="PTHR32411">
    <property type="entry name" value="CYSTEINE-RICH REPEAT SECRETORY PROTEIN 38-RELATED"/>
    <property type="match status" value="1"/>
</dbReference>
<evidence type="ECO:0000259" key="6">
    <source>
        <dbReference type="PROSITE" id="PS51473"/>
    </source>
</evidence>
<dbReference type="GO" id="GO:0005576">
    <property type="term" value="C:extracellular region"/>
    <property type="evidence" value="ECO:0007669"/>
    <property type="project" value="UniProtKB-SubCell"/>
</dbReference>
<protein>
    <recommendedName>
        <fullName evidence="6">Gnk2-homologous domain-containing protein</fullName>
    </recommendedName>
</protein>
<dbReference type="EMBL" id="JAXQNO010000019">
    <property type="protein sequence ID" value="KAK4774364.1"/>
    <property type="molecule type" value="Genomic_DNA"/>
</dbReference>
<keyword evidence="4" id="KW-0677">Repeat</keyword>
<evidence type="ECO:0000313" key="8">
    <source>
        <dbReference type="Proteomes" id="UP001346149"/>
    </source>
</evidence>
<evidence type="ECO:0000256" key="1">
    <source>
        <dbReference type="ARBA" id="ARBA00004613"/>
    </source>
</evidence>
<proteinExistence type="inferred from homology"/>
<feature type="domain" description="Gnk2-homologous" evidence="6">
    <location>
        <begin position="171"/>
        <end position="278"/>
    </location>
</feature>
<evidence type="ECO:0000313" key="7">
    <source>
        <dbReference type="EMBL" id="KAK4774364.1"/>
    </source>
</evidence>
<dbReference type="Gene3D" id="3.30.430.20">
    <property type="entry name" value="Gnk2 domain, C-X8-C-X2-C motif"/>
    <property type="match status" value="2"/>
</dbReference>
<evidence type="ECO:0000256" key="2">
    <source>
        <dbReference type="ARBA" id="ARBA00022525"/>
    </source>
</evidence>
<dbReference type="CDD" id="cd23509">
    <property type="entry name" value="Gnk2-like"/>
    <property type="match status" value="2"/>
</dbReference>
<reference evidence="7 8" key="1">
    <citation type="journal article" date="2023" name="Hortic Res">
        <title>Pangenome of water caltrop reveals structural variations and asymmetric subgenome divergence after allopolyploidization.</title>
        <authorList>
            <person name="Zhang X."/>
            <person name="Chen Y."/>
            <person name="Wang L."/>
            <person name="Yuan Y."/>
            <person name="Fang M."/>
            <person name="Shi L."/>
            <person name="Lu R."/>
            <person name="Comes H.P."/>
            <person name="Ma Y."/>
            <person name="Chen Y."/>
            <person name="Huang G."/>
            <person name="Zhou Y."/>
            <person name="Zheng Z."/>
            <person name="Qiu Y."/>
        </authorList>
    </citation>
    <scope>NUCLEOTIDE SEQUENCE [LARGE SCALE GENOMIC DNA]</scope>
    <source>
        <strain evidence="7">F231</strain>
    </source>
</reference>
<dbReference type="Pfam" id="PF01657">
    <property type="entry name" value="Stress-antifung"/>
    <property type="match status" value="2"/>
</dbReference>
<sequence>MLPPINPKAKRSISIIISISVQNKNIIAIDRDMSSLRHPLFLPFLLIVLLYRCCWTAQAISNTFVFRSCYYDSPVTPGSQVAKNIRRLVPELVSKAALNGHVVTTYGSNKYKVYGSAQCRGDISNADCGKCVAGAVQRLAKECPNLGDVRIWYSYCFVRYSVENFLGKVDTGLGVSDSSKQNVTDPVTFNKTLGGLFTKIESQAVMPGNHRLFGTGQVKLSKSTTLYALVQCTEDLSPANCTACLKFSVAFLPELCGNHTGCYWTCSTCFVRYDLKKFFFPLNTTIIVSS</sequence>
<dbReference type="InterPro" id="IPR050581">
    <property type="entry name" value="CRR_secretory_protein"/>
</dbReference>
<keyword evidence="3" id="KW-0732">Signal</keyword>
<name>A0AAN7QPQ5_TRANT</name>
<feature type="domain" description="Gnk2-homologous" evidence="6">
    <location>
        <begin position="63"/>
        <end position="165"/>
    </location>
</feature>
<comment type="subcellular location">
    <subcellularLocation>
        <location evidence="1">Secreted</location>
    </subcellularLocation>
</comment>
<evidence type="ECO:0000256" key="4">
    <source>
        <dbReference type="ARBA" id="ARBA00022737"/>
    </source>
</evidence>
<dbReference type="InterPro" id="IPR038408">
    <property type="entry name" value="GNK2_sf"/>
</dbReference>
<keyword evidence="2" id="KW-0964">Secreted</keyword>
<accession>A0AAN7QPQ5</accession>
<dbReference type="PANTHER" id="PTHR32411:SF55">
    <property type="entry name" value="CYSTEINE-RICH REPEAT SECRETORY PROTEIN 55"/>
    <property type="match status" value="1"/>
</dbReference>
<comment type="caution">
    <text evidence="7">The sequence shown here is derived from an EMBL/GenBank/DDBJ whole genome shotgun (WGS) entry which is preliminary data.</text>
</comment>
<comment type="similarity">
    <text evidence="5">Belongs to the cysteine-rich repeat secretory protein family.</text>
</comment>
<organism evidence="7 8">
    <name type="scientific">Trapa natans</name>
    <name type="common">Water chestnut</name>
    <dbReference type="NCBI Taxonomy" id="22666"/>
    <lineage>
        <taxon>Eukaryota</taxon>
        <taxon>Viridiplantae</taxon>
        <taxon>Streptophyta</taxon>
        <taxon>Embryophyta</taxon>
        <taxon>Tracheophyta</taxon>
        <taxon>Spermatophyta</taxon>
        <taxon>Magnoliopsida</taxon>
        <taxon>eudicotyledons</taxon>
        <taxon>Gunneridae</taxon>
        <taxon>Pentapetalae</taxon>
        <taxon>rosids</taxon>
        <taxon>malvids</taxon>
        <taxon>Myrtales</taxon>
        <taxon>Lythraceae</taxon>
        <taxon>Trapa</taxon>
    </lineage>
</organism>
<keyword evidence="8" id="KW-1185">Reference proteome</keyword>